<organism evidence="1">
    <name type="scientific">Klebsiella pneumoniae</name>
    <dbReference type="NCBI Taxonomy" id="573"/>
    <lineage>
        <taxon>Bacteria</taxon>
        <taxon>Pseudomonadati</taxon>
        <taxon>Pseudomonadota</taxon>
        <taxon>Gammaproteobacteria</taxon>
        <taxon>Enterobacterales</taxon>
        <taxon>Enterobacteriaceae</taxon>
        <taxon>Klebsiella/Raoultella group</taxon>
        <taxon>Klebsiella</taxon>
        <taxon>Klebsiella pneumoniae complex</taxon>
    </lineage>
</organism>
<evidence type="ECO:0000313" key="1">
    <source>
        <dbReference type="EMBL" id="APW49368.1"/>
    </source>
</evidence>
<reference evidence="1" key="1">
    <citation type="submission" date="2016-05" db="EMBL/GenBank/DDBJ databases">
        <title>A hospital outbreak of KPC-producing Enterobacteriaceae traced by genetic and structural insights on blaKPC plasmids.</title>
        <authorList>
            <person name="Kim J.O."/>
            <person name="Yoon E.-J."/>
            <person name="Jeong S.H."/>
        </authorList>
    </citation>
    <scope>NUCLEOTIDE SEQUENCE</scope>
    <source>
        <strain evidence="1">Kp02</strain>
        <plasmid evidence="1">pKPC_Kp02</plasmid>
    </source>
</reference>
<name>A0A1P8KI60_KLEPN</name>
<keyword evidence="1" id="KW-0614">Plasmid</keyword>
<dbReference type="AlphaFoldDB" id="A0A1P8KI60"/>
<accession>A0A1P8KI60</accession>
<sequence length="91" mass="9900">MLGDRLGFEHLAVEIAAQHESAIVLDFVPVETEEGMLGLEVADLQEAIDLGMKTGPAVGKRQLGFCHSQIFQLLRIIELRQAIQGLLFGVG</sequence>
<proteinExistence type="predicted"/>
<protein>
    <submittedName>
        <fullName evidence="1">Uncharacterized protein</fullName>
    </submittedName>
</protein>
<dbReference type="EMBL" id="KX348145">
    <property type="protein sequence ID" value="APW49368.1"/>
    <property type="molecule type" value="Genomic_DNA"/>
</dbReference>
<geneLocation type="plasmid" evidence="1">
    <name>pKPC_Kp02</name>
</geneLocation>